<gene>
    <name evidence="1" type="ORF">PoB_000809600</name>
</gene>
<dbReference type="Proteomes" id="UP000735302">
    <property type="component" value="Unassembled WGS sequence"/>
</dbReference>
<protein>
    <submittedName>
        <fullName evidence="1">Uncharacterized protein</fullName>
    </submittedName>
</protein>
<comment type="caution">
    <text evidence="1">The sequence shown here is derived from an EMBL/GenBank/DDBJ whole genome shotgun (WGS) entry which is preliminary data.</text>
</comment>
<accession>A0AAV3Y2Z4</accession>
<evidence type="ECO:0000313" key="1">
    <source>
        <dbReference type="EMBL" id="GFN81590.1"/>
    </source>
</evidence>
<keyword evidence="2" id="KW-1185">Reference proteome</keyword>
<reference evidence="1 2" key="1">
    <citation type="journal article" date="2021" name="Elife">
        <title>Chloroplast acquisition without the gene transfer in kleptoplastic sea slugs, Plakobranchus ocellatus.</title>
        <authorList>
            <person name="Maeda T."/>
            <person name="Takahashi S."/>
            <person name="Yoshida T."/>
            <person name="Shimamura S."/>
            <person name="Takaki Y."/>
            <person name="Nagai Y."/>
            <person name="Toyoda A."/>
            <person name="Suzuki Y."/>
            <person name="Arimoto A."/>
            <person name="Ishii H."/>
            <person name="Satoh N."/>
            <person name="Nishiyama T."/>
            <person name="Hasebe M."/>
            <person name="Maruyama T."/>
            <person name="Minagawa J."/>
            <person name="Obokata J."/>
            <person name="Shigenobu S."/>
        </authorList>
    </citation>
    <scope>NUCLEOTIDE SEQUENCE [LARGE SCALE GENOMIC DNA]</scope>
</reference>
<dbReference type="EMBL" id="BLXT01000945">
    <property type="protein sequence ID" value="GFN81590.1"/>
    <property type="molecule type" value="Genomic_DNA"/>
</dbReference>
<dbReference type="AlphaFoldDB" id="A0AAV3Y2Z4"/>
<organism evidence="1 2">
    <name type="scientific">Plakobranchus ocellatus</name>
    <dbReference type="NCBI Taxonomy" id="259542"/>
    <lineage>
        <taxon>Eukaryota</taxon>
        <taxon>Metazoa</taxon>
        <taxon>Spiralia</taxon>
        <taxon>Lophotrochozoa</taxon>
        <taxon>Mollusca</taxon>
        <taxon>Gastropoda</taxon>
        <taxon>Heterobranchia</taxon>
        <taxon>Euthyneura</taxon>
        <taxon>Panpulmonata</taxon>
        <taxon>Sacoglossa</taxon>
        <taxon>Placobranchoidea</taxon>
        <taxon>Plakobranchidae</taxon>
        <taxon>Plakobranchus</taxon>
    </lineage>
</organism>
<proteinExistence type="predicted"/>
<sequence length="120" mass="14010">MNRQKRHGPNYSRGIETRAASVRPSASRLVSQLSLLFIVCVEKEKNQFHIVLFGLVRNGHRTIRRMGCSASERNWRNDRGTMRTEANIFYASSDELYNRNKTRTRHYLRITRTASTVPKN</sequence>
<name>A0AAV3Y2Z4_9GAST</name>
<evidence type="ECO:0000313" key="2">
    <source>
        <dbReference type="Proteomes" id="UP000735302"/>
    </source>
</evidence>